<name>A0A317UW32_ASPEC</name>
<dbReference type="EMBL" id="MSFU01000030">
    <property type="protein sequence ID" value="PWY64707.1"/>
    <property type="molecule type" value="Genomic_DNA"/>
</dbReference>
<reference evidence="1" key="1">
    <citation type="submission" date="2016-12" db="EMBL/GenBank/DDBJ databases">
        <title>The genomes of Aspergillus section Nigri reveals drivers in fungal speciation.</title>
        <authorList>
            <consortium name="DOE Joint Genome Institute"/>
            <person name="Vesth T.C."/>
            <person name="Nybo J."/>
            <person name="Theobald S."/>
            <person name="Brandl J."/>
            <person name="Frisvad J.C."/>
            <person name="Nielsen K.F."/>
            <person name="Lyhne E.K."/>
            <person name="Kogle M.E."/>
            <person name="Kuo A."/>
            <person name="Riley R."/>
            <person name="Clum A."/>
            <person name="Nolan M."/>
            <person name="Lipzen A."/>
            <person name="Salamov A."/>
            <person name="Henrissat B."/>
            <person name="Wiebenga A."/>
            <person name="De vries R.P."/>
            <person name="Grigoriev I.V."/>
            <person name="Mortensen U.H."/>
            <person name="Andersen M.R."/>
            <person name="Baker S.E."/>
        </authorList>
    </citation>
    <scope>NUCLEOTIDE SEQUENCE</scope>
    <source>
        <strain evidence="1">CBS 122712</strain>
    </source>
</reference>
<dbReference type="Proteomes" id="UP000246171">
    <property type="component" value="Unassembled WGS sequence"/>
</dbReference>
<accession>A0A317UW32</accession>
<evidence type="ECO:0000313" key="1">
    <source>
        <dbReference type="EMBL" id="PWY64707.1"/>
    </source>
</evidence>
<keyword evidence="2" id="KW-1185">Reference proteome</keyword>
<evidence type="ECO:0000313" key="2">
    <source>
        <dbReference type="Proteomes" id="UP000246171"/>
    </source>
</evidence>
<protein>
    <submittedName>
        <fullName evidence="1">Uncharacterized protein</fullName>
    </submittedName>
</protein>
<gene>
    <name evidence="1" type="ORF">BO83DRAFT_140317</name>
</gene>
<dbReference type="AlphaFoldDB" id="A0A317UW32"/>
<dbReference type="RefSeq" id="XP_025384108.1">
    <property type="nucleotide sequence ID" value="XM_025526165.1"/>
</dbReference>
<sequence length="123" mass="13629">MSIWWLHSMWTNWGRKVEKPKDASRYLFSFKPAIGYSRGWELSGHSSRSSSSSSSLAYVQERGEGDNPSSKTGISVVVSCCCCYCCPLLPASGMSQFFPFSFSFHEEKGVCCRQSVLGSVVVC</sequence>
<proteinExistence type="predicted"/>
<dbReference type="GeneID" id="37048127"/>
<organism evidence="1 2">
    <name type="scientific">Aspergillus eucalypticola (strain CBS 122712 / IBT 29274)</name>
    <dbReference type="NCBI Taxonomy" id="1448314"/>
    <lineage>
        <taxon>Eukaryota</taxon>
        <taxon>Fungi</taxon>
        <taxon>Dikarya</taxon>
        <taxon>Ascomycota</taxon>
        <taxon>Pezizomycotina</taxon>
        <taxon>Eurotiomycetes</taxon>
        <taxon>Eurotiomycetidae</taxon>
        <taxon>Eurotiales</taxon>
        <taxon>Aspergillaceae</taxon>
        <taxon>Aspergillus</taxon>
        <taxon>Aspergillus subgen. Circumdati</taxon>
    </lineage>
</organism>
<dbReference type="VEuPathDB" id="FungiDB:BO83DRAFT_140317"/>
<comment type="caution">
    <text evidence="1">The sequence shown here is derived from an EMBL/GenBank/DDBJ whole genome shotgun (WGS) entry which is preliminary data.</text>
</comment>